<accession>A0A379C6Y3</accession>
<dbReference type="InterPro" id="IPR051050">
    <property type="entry name" value="Lipid_II_flippase_MurJ/MviN"/>
</dbReference>
<name>A0A379C6Y3_9FIRM</name>
<keyword evidence="4 8" id="KW-0133">Cell shape</keyword>
<proteinExistence type="inferred from homology"/>
<keyword evidence="7 8" id="KW-0472">Membrane</keyword>
<feature type="transmembrane region" description="Helical" evidence="9">
    <location>
        <begin position="12"/>
        <end position="31"/>
    </location>
</feature>
<dbReference type="GO" id="GO:0034204">
    <property type="term" value="P:lipid translocation"/>
    <property type="evidence" value="ECO:0007669"/>
    <property type="project" value="TreeGrafter"/>
</dbReference>
<evidence type="ECO:0000256" key="9">
    <source>
        <dbReference type="SAM" id="Phobius"/>
    </source>
</evidence>
<keyword evidence="6 9" id="KW-1133">Transmembrane helix</keyword>
<dbReference type="Pfam" id="PF03023">
    <property type="entry name" value="MurJ"/>
    <property type="match status" value="1"/>
</dbReference>
<dbReference type="NCBIfam" id="TIGR01695">
    <property type="entry name" value="murJ_mviN"/>
    <property type="match status" value="1"/>
</dbReference>
<evidence type="ECO:0000313" key="10">
    <source>
        <dbReference type="EMBL" id="SUB57858.1"/>
    </source>
</evidence>
<feature type="transmembrane region" description="Helical" evidence="9">
    <location>
        <begin position="356"/>
        <end position="374"/>
    </location>
</feature>
<dbReference type="Proteomes" id="UP000255517">
    <property type="component" value="Unassembled WGS sequence"/>
</dbReference>
<feature type="transmembrane region" description="Helical" evidence="9">
    <location>
        <begin position="162"/>
        <end position="182"/>
    </location>
</feature>
<feature type="transmembrane region" description="Helical" evidence="9">
    <location>
        <begin position="93"/>
        <end position="112"/>
    </location>
</feature>
<evidence type="ECO:0000256" key="6">
    <source>
        <dbReference type="ARBA" id="ARBA00022989"/>
    </source>
</evidence>
<feature type="transmembrane region" description="Helical" evidence="9">
    <location>
        <begin position="277"/>
        <end position="295"/>
    </location>
</feature>
<dbReference type="RefSeq" id="WP_019034994.1">
    <property type="nucleotide sequence ID" value="NZ_UGSZ01000001.1"/>
</dbReference>
<evidence type="ECO:0000256" key="4">
    <source>
        <dbReference type="ARBA" id="ARBA00022960"/>
    </source>
</evidence>
<evidence type="ECO:0000256" key="1">
    <source>
        <dbReference type="ARBA" id="ARBA00004651"/>
    </source>
</evidence>
<comment type="subcellular location">
    <subcellularLocation>
        <location evidence="1">Cell membrane</location>
        <topology evidence="1">Multi-pass membrane protein</topology>
    </subcellularLocation>
</comment>
<protein>
    <recommendedName>
        <fullName evidence="8">Lipid II flippase</fullName>
    </recommendedName>
</protein>
<feature type="transmembrane region" description="Helical" evidence="9">
    <location>
        <begin position="188"/>
        <end position="208"/>
    </location>
</feature>
<evidence type="ECO:0000256" key="3">
    <source>
        <dbReference type="ARBA" id="ARBA00022692"/>
    </source>
</evidence>
<comment type="similarity">
    <text evidence="8">Belongs to the MurJ/MviN family.</text>
</comment>
<keyword evidence="3 9" id="KW-0812">Transmembrane</keyword>
<comment type="function">
    <text evidence="8">Involved in peptidoglycan biosynthesis. Transports lipid-linked peptidoglycan precursors from the inner to the outer leaflet of the cytoplasmic membrane.</text>
</comment>
<dbReference type="InterPro" id="IPR004268">
    <property type="entry name" value="MurJ"/>
</dbReference>
<dbReference type="PRINTS" id="PR01806">
    <property type="entry name" value="VIRFACTRMVIN"/>
</dbReference>
<dbReference type="AlphaFoldDB" id="A0A379C6Y3"/>
<feature type="transmembrane region" description="Helical" evidence="9">
    <location>
        <begin position="132"/>
        <end position="155"/>
    </location>
</feature>
<keyword evidence="8" id="KW-0961">Cell wall biogenesis/degradation</keyword>
<evidence type="ECO:0000313" key="11">
    <source>
        <dbReference type="Proteomes" id="UP000255517"/>
    </source>
</evidence>
<feature type="transmembrane region" description="Helical" evidence="9">
    <location>
        <begin position="316"/>
        <end position="336"/>
    </location>
</feature>
<keyword evidence="8" id="KW-0813">Transport</keyword>
<feature type="transmembrane region" description="Helical" evidence="9">
    <location>
        <begin position="486"/>
        <end position="507"/>
    </location>
</feature>
<feature type="transmembrane region" description="Helical" evidence="9">
    <location>
        <begin position="386"/>
        <end position="406"/>
    </location>
</feature>
<dbReference type="CDD" id="cd13123">
    <property type="entry name" value="MATE_MurJ_like"/>
    <property type="match status" value="1"/>
</dbReference>
<dbReference type="GO" id="GO:0005886">
    <property type="term" value="C:plasma membrane"/>
    <property type="evidence" value="ECO:0007669"/>
    <property type="project" value="UniProtKB-SubCell"/>
</dbReference>
<evidence type="ECO:0000256" key="5">
    <source>
        <dbReference type="ARBA" id="ARBA00022984"/>
    </source>
</evidence>
<evidence type="ECO:0000256" key="2">
    <source>
        <dbReference type="ARBA" id="ARBA00022475"/>
    </source>
</evidence>
<dbReference type="PIRSF" id="PIRSF002869">
    <property type="entry name" value="MviN"/>
    <property type="match status" value="1"/>
</dbReference>
<organism evidence="10 11">
    <name type="scientific">Peptoniphilus lacrimalis</name>
    <dbReference type="NCBI Taxonomy" id="33031"/>
    <lineage>
        <taxon>Bacteria</taxon>
        <taxon>Bacillati</taxon>
        <taxon>Bacillota</taxon>
        <taxon>Tissierellia</taxon>
        <taxon>Tissierellales</taxon>
        <taxon>Peptoniphilaceae</taxon>
        <taxon>Peptoniphilus</taxon>
    </lineage>
</organism>
<dbReference type="PANTHER" id="PTHR47019">
    <property type="entry name" value="LIPID II FLIPPASE MURJ"/>
    <property type="match status" value="1"/>
</dbReference>
<reference evidence="10 11" key="1">
    <citation type="submission" date="2018-06" db="EMBL/GenBank/DDBJ databases">
        <authorList>
            <consortium name="Pathogen Informatics"/>
            <person name="Doyle S."/>
        </authorList>
    </citation>
    <scope>NUCLEOTIDE SEQUENCE [LARGE SCALE GENOMIC DNA]</scope>
    <source>
        <strain evidence="10 11">NCTC13149</strain>
    </source>
</reference>
<feature type="transmembrane region" description="Helical" evidence="9">
    <location>
        <begin position="444"/>
        <end position="466"/>
    </location>
</feature>
<dbReference type="PANTHER" id="PTHR47019:SF1">
    <property type="entry name" value="LIPID II FLIPPASE MURJ"/>
    <property type="match status" value="1"/>
</dbReference>
<feature type="transmembrane region" description="Helical" evidence="9">
    <location>
        <begin position="412"/>
        <end position="432"/>
    </location>
</feature>
<dbReference type="GO" id="GO:0071555">
    <property type="term" value="P:cell wall organization"/>
    <property type="evidence" value="ECO:0007669"/>
    <property type="project" value="UniProtKB-UniRule"/>
</dbReference>
<evidence type="ECO:0000256" key="7">
    <source>
        <dbReference type="ARBA" id="ARBA00023136"/>
    </source>
</evidence>
<dbReference type="STRING" id="1122949.GCA_000378725_01292"/>
<feature type="transmembrane region" description="Helical" evidence="9">
    <location>
        <begin position="51"/>
        <end position="72"/>
    </location>
</feature>
<dbReference type="GO" id="GO:0008360">
    <property type="term" value="P:regulation of cell shape"/>
    <property type="evidence" value="ECO:0007669"/>
    <property type="project" value="UniProtKB-UniRule"/>
</dbReference>
<dbReference type="OrthoDB" id="9804143at2"/>
<dbReference type="GO" id="GO:0015648">
    <property type="term" value="F:lipid-linked peptidoglycan transporter activity"/>
    <property type="evidence" value="ECO:0007669"/>
    <property type="project" value="UniProtKB-UniRule"/>
</dbReference>
<sequence length="533" mass="57878">MNKKSSNGSKIAKSTLALIIFSLIGKVFGFVRESLTANVFGATVEMSAYSLAQAATAMISAFVTSAIATTFIPALQRAENDLGEERKNYFTNNLLSISSVVSIILILLGWFFPRQIAYLTASRANPETFKIVVRLIQLGMPVVIFSCWVGVFTGYLQYGGKFAATGAISIPLNIVYIVYLAMFSHHVGIVGLTVAAVVGAFAQFLFLLPDSFKLGYRPKLIFDLKDKYVKEALELSLPVLVSVSVNDINTAVNRSLASGMGTKAPSILYFSNKMNTLIIGIFIAAVTAIVYPILTRSFGRGNMLQGKKVMNASIKSVLFLTVPATIGMIILARPLIEIAFVHGKFTVEDGISATSTLRFYSLSLISISLTNVLNRIYYSLNDTKTPFVIGALNVIINVGLNLLVAHHYGTDGLAASVSIATTAAVFIGFYLLRKKIGNLGTKSYIKAIIKTVMASVAMGLVALTYFPIEKILFSFSSGAMLTLLRLIVLLIVVSIAALIYLVILYYLGVREIRDLVAILKEKIQNRNLKSANK</sequence>
<dbReference type="EMBL" id="UGSZ01000001">
    <property type="protein sequence ID" value="SUB57858.1"/>
    <property type="molecule type" value="Genomic_DNA"/>
</dbReference>
<gene>
    <name evidence="10" type="primary">murJ_2</name>
    <name evidence="10" type="ORF">NCTC13149_01718</name>
</gene>
<keyword evidence="5 8" id="KW-0573">Peptidoglycan synthesis</keyword>
<evidence type="ECO:0000256" key="8">
    <source>
        <dbReference type="PIRNR" id="PIRNR002869"/>
    </source>
</evidence>
<dbReference type="GO" id="GO:0009252">
    <property type="term" value="P:peptidoglycan biosynthetic process"/>
    <property type="evidence" value="ECO:0007669"/>
    <property type="project" value="UniProtKB-UniRule"/>
</dbReference>
<keyword evidence="2 8" id="KW-1003">Cell membrane</keyword>